<dbReference type="CDD" id="cd00609">
    <property type="entry name" value="AAT_like"/>
    <property type="match status" value="1"/>
</dbReference>
<feature type="domain" description="HTH gntR-type" evidence="6">
    <location>
        <begin position="2"/>
        <end position="70"/>
    </location>
</feature>
<proteinExistence type="inferred from homology"/>
<dbReference type="PANTHER" id="PTHR46577">
    <property type="entry name" value="HTH-TYPE TRANSCRIPTIONAL REGULATORY PROTEIN GABR"/>
    <property type="match status" value="1"/>
</dbReference>
<dbReference type="Pfam" id="PF00392">
    <property type="entry name" value="GntR"/>
    <property type="match status" value="1"/>
</dbReference>
<evidence type="ECO:0000313" key="7">
    <source>
        <dbReference type="EMBL" id="GGY67461.1"/>
    </source>
</evidence>
<dbReference type="RefSeq" id="WP_189416394.1">
    <property type="nucleotide sequence ID" value="NZ_BMYZ01000001.1"/>
</dbReference>
<dbReference type="Gene3D" id="3.90.1150.10">
    <property type="entry name" value="Aspartate Aminotransferase, domain 1"/>
    <property type="match status" value="1"/>
</dbReference>
<keyword evidence="5" id="KW-0804">Transcription</keyword>
<dbReference type="Gene3D" id="3.40.640.10">
    <property type="entry name" value="Type I PLP-dependent aspartate aminotransferase-like (Major domain)"/>
    <property type="match status" value="1"/>
</dbReference>
<dbReference type="CDD" id="cd07377">
    <property type="entry name" value="WHTH_GntR"/>
    <property type="match status" value="1"/>
</dbReference>
<dbReference type="SUPFAM" id="SSF46785">
    <property type="entry name" value="Winged helix' DNA-binding domain"/>
    <property type="match status" value="1"/>
</dbReference>
<keyword evidence="3" id="KW-0805">Transcription regulation</keyword>
<dbReference type="InterPro" id="IPR036388">
    <property type="entry name" value="WH-like_DNA-bd_sf"/>
</dbReference>
<reference evidence="8" key="1">
    <citation type="journal article" date="2019" name="Int. J. Syst. Evol. Microbiol.">
        <title>The Global Catalogue of Microorganisms (GCM) 10K type strain sequencing project: providing services to taxonomists for standard genome sequencing and annotation.</title>
        <authorList>
            <consortium name="The Broad Institute Genomics Platform"/>
            <consortium name="The Broad Institute Genome Sequencing Center for Infectious Disease"/>
            <person name="Wu L."/>
            <person name="Ma J."/>
        </authorList>
    </citation>
    <scope>NUCLEOTIDE SEQUENCE [LARGE SCALE GENOMIC DNA]</scope>
    <source>
        <strain evidence="8">KCTC 32239</strain>
    </source>
</reference>
<evidence type="ECO:0000313" key="8">
    <source>
        <dbReference type="Proteomes" id="UP000619761"/>
    </source>
</evidence>
<dbReference type="Pfam" id="PF00155">
    <property type="entry name" value="Aminotran_1_2"/>
    <property type="match status" value="1"/>
</dbReference>
<evidence type="ECO:0000256" key="2">
    <source>
        <dbReference type="ARBA" id="ARBA00022898"/>
    </source>
</evidence>
<dbReference type="SUPFAM" id="SSF53383">
    <property type="entry name" value="PLP-dependent transferases"/>
    <property type="match status" value="1"/>
</dbReference>
<accession>A0ABQ3AY29</accession>
<keyword evidence="2" id="KW-0663">Pyridoxal phosphate</keyword>
<dbReference type="InterPro" id="IPR004839">
    <property type="entry name" value="Aminotransferase_I/II_large"/>
</dbReference>
<comment type="similarity">
    <text evidence="1">In the C-terminal section; belongs to the class-I pyridoxal-phosphate-dependent aminotransferase family.</text>
</comment>
<dbReference type="InterPro" id="IPR015421">
    <property type="entry name" value="PyrdxlP-dep_Trfase_major"/>
</dbReference>
<dbReference type="InterPro" id="IPR015422">
    <property type="entry name" value="PyrdxlP-dep_Trfase_small"/>
</dbReference>
<sequence length="478" mass="52732">MGNLYHQLAAEIISQIESGIYKVGDKLPGVRTVSTQRGVSAATVVAAYNELLNGGYIESRPRSGFYVNGLLTADFQSPQITQHKVVPREIVGQQLVLELLHQTQGASAVNIGAAVPDAKILPSVMVEKAIVKMARLERTNVCSYESFARGNLELRQQIAKRMAQLGCQMSVDDIVITNGCQEALLLSLKAITAPGDFIAIESPSYYGLLQIIEHIGLQAIEIPTDPVTGISLDALQLAMEHWPIKACLVVSNFSNPLGASISDDNKKALTSLCRKHKVTLIEDDLYGDLAFGNQRPSVCKRFDEKVVYCSSFSKTFAPGLRVGWVASKQLAPVIGQLKFMSSMACPTIVQYALADILGSGKYDRHLRGMRIQLAKSMHELILAIERYFPANTRITQPQGGYVLWVELPLENLVSKNFDTYELTLRLLDEKIAITPGKIFTTTQKYKNCLRLSSGGMWTPRKEKALKRVGELIKQAYKN</sequence>
<comment type="caution">
    <text evidence="7">The sequence shown here is derived from an EMBL/GenBank/DDBJ whole genome shotgun (WGS) entry which is preliminary data.</text>
</comment>
<dbReference type="PANTHER" id="PTHR46577:SF2">
    <property type="entry name" value="TRANSCRIPTIONAL REGULATORY PROTEIN"/>
    <property type="match status" value="1"/>
</dbReference>
<name>A0ABQ3AY29_9GAMM</name>
<dbReference type="Proteomes" id="UP000619761">
    <property type="component" value="Unassembled WGS sequence"/>
</dbReference>
<dbReference type="EMBL" id="BMYZ01000001">
    <property type="protein sequence ID" value="GGY67461.1"/>
    <property type="molecule type" value="Genomic_DNA"/>
</dbReference>
<evidence type="ECO:0000256" key="5">
    <source>
        <dbReference type="ARBA" id="ARBA00023163"/>
    </source>
</evidence>
<dbReference type="InterPro" id="IPR015424">
    <property type="entry name" value="PyrdxlP-dep_Trfase"/>
</dbReference>
<evidence type="ECO:0000256" key="3">
    <source>
        <dbReference type="ARBA" id="ARBA00023015"/>
    </source>
</evidence>
<keyword evidence="8" id="KW-1185">Reference proteome</keyword>
<keyword evidence="4" id="KW-0238">DNA-binding</keyword>
<dbReference type="InterPro" id="IPR000524">
    <property type="entry name" value="Tscrpt_reg_HTH_GntR"/>
</dbReference>
<evidence type="ECO:0000256" key="4">
    <source>
        <dbReference type="ARBA" id="ARBA00023125"/>
    </source>
</evidence>
<protein>
    <submittedName>
        <fullName evidence="7">GntR family transcriptional regulator</fullName>
    </submittedName>
</protein>
<gene>
    <name evidence="7" type="ORF">GCM10011613_09470</name>
</gene>
<dbReference type="InterPro" id="IPR036390">
    <property type="entry name" value="WH_DNA-bd_sf"/>
</dbReference>
<dbReference type="Gene3D" id="1.10.10.10">
    <property type="entry name" value="Winged helix-like DNA-binding domain superfamily/Winged helix DNA-binding domain"/>
    <property type="match status" value="1"/>
</dbReference>
<dbReference type="InterPro" id="IPR051446">
    <property type="entry name" value="HTH_trans_reg/aminotransferase"/>
</dbReference>
<dbReference type="PROSITE" id="PS50949">
    <property type="entry name" value="HTH_GNTR"/>
    <property type="match status" value="1"/>
</dbReference>
<evidence type="ECO:0000259" key="6">
    <source>
        <dbReference type="PROSITE" id="PS50949"/>
    </source>
</evidence>
<evidence type="ECO:0000256" key="1">
    <source>
        <dbReference type="ARBA" id="ARBA00005384"/>
    </source>
</evidence>
<organism evidence="7 8">
    <name type="scientific">Cellvibrio zantedeschiae</name>
    <dbReference type="NCBI Taxonomy" id="1237077"/>
    <lineage>
        <taxon>Bacteria</taxon>
        <taxon>Pseudomonadati</taxon>
        <taxon>Pseudomonadota</taxon>
        <taxon>Gammaproteobacteria</taxon>
        <taxon>Cellvibrionales</taxon>
        <taxon>Cellvibrionaceae</taxon>
        <taxon>Cellvibrio</taxon>
    </lineage>
</organism>
<dbReference type="SMART" id="SM00345">
    <property type="entry name" value="HTH_GNTR"/>
    <property type="match status" value="1"/>
</dbReference>